<dbReference type="GO" id="GO:0005121">
    <property type="term" value="F:Toll binding"/>
    <property type="evidence" value="ECO:0007669"/>
    <property type="project" value="TreeGrafter"/>
</dbReference>
<dbReference type="InterPro" id="IPR032104">
    <property type="entry name" value="Spaetzle"/>
</dbReference>
<reference evidence="6" key="1">
    <citation type="submission" date="2015-11" db="EMBL/GenBank/DDBJ databases">
        <title>De novo transcriptome assembly of four potential Pierce s Disease insect vectors from Arizona vineyards.</title>
        <authorList>
            <person name="Tassone E.E."/>
        </authorList>
    </citation>
    <scope>NUCLEOTIDE SEQUENCE</scope>
</reference>
<dbReference type="AlphaFoldDB" id="A0A1B6MT71"/>
<evidence type="ECO:0000256" key="4">
    <source>
        <dbReference type="SAM" id="SignalP"/>
    </source>
</evidence>
<dbReference type="PANTHER" id="PTHR23199">
    <property type="entry name" value="NEUROTROPHIN 1-RELATED"/>
    <property type="match status" value="1"/>
</dbReference>
<evidence type="ECO:0000259" key="5">
    <source>
        <dbReference type="Pfam" id="PF16077"/>
    </source>
</evidence>
<evidence type="ECO:0000256" key="3">
    <source>
        <dbReference type="ARBA" id="ARBA00023180"/>
    </source>
</evidence>
<organism evidence="6">
    <name type="scientific">Graphocephala atropunctata</name>
    <dbReference type="NCBI Taxonomy" id="36148"/>
    <lineage>
        <taxon>Eukaryota</taxon>
        <taxon>Metazoa</taxon>
        <taxon>Ecdysozoa</taxon>
        <taxon>Arthropoda</taxon>
        <taxon>Hexapoda</taxon>
        <taxon>Insecta</taxon>
        <taxon>Pterygota</taxon>
        <taxon>Neoptera</taxon>
        <taxon>Paraneoptera</taxon>
        <taxon>Hemiptera</taxon>
        <taxon>Auchenorrhyncha</taxon>
        <taxon>Membracoidea</taxon>
        <taxon>Cicadellidae</taxon>
        <taxon>Cicadellinae</taxon>
        <taxon>Cicadellini</taxon>
        <taxon>Graphocephala</taxon>
    </lineage>
</organism>
<feature type="signal peptide" evidence="4">
    <location>
        <begin position="1"/>
        <end position="20"/>
    </location>
</feature>
<keyword evidence="2" id="KW-1015">Disulfide bond</keyword>
<proteinExistence type="predicted"/>
<keyword evidence="3" id="KW-0325">Glycoprotein</keyword>
<protein>
    <recommendedName>
        <fullName evidence="5">Spaetzle domain-containing protein</fullName>
    </recommendedName>
</protein>
<dbReference type="Pfam" id="PF16077">
    <property type="entry name" value="Spaetzle"/>
    <property type="match status" value="1"/>
</dbReference>
<dbReference type="PANTHER" id="PTHR23199:SF12">
    <property type="entry name" value="NEUROTROPHIN 1-RELATED"/>
    <property type="match status" value="1"/>
</dbReference>
<feature type="chain" id="PRO_5008588576" description="Spaetzle domain-containing protein" evidence="4">
    <location>
        <begin position="21"/>
        <end position="233"/>
    </location>
</feature>
<sequence length="233" mass="26257">MAIWALFSTVLALIFQFFSSESLMLEKEEKLLHSERIRREVTLEDEETSEIISPCVEDKEYCEFADDYPTNKIKRLLKQQPKFVLEQFHVESQWNGVKPEVEVGADIPELDVRSGSFSLPDIDDCPLCPSTKKIVFPRKARSSEGHFEFIINDDDHRQGVMVDACLPRGADDVCNIPGSLAPGYKSLCVQKYIQRTLVALNSNLTSIEAGSGSLVAKHFEFPSSCACMISMRN</sequence>
<dbReference type="GO" id="GO:0008083">
    <property type="term" value="F:growth factor activity"/>
    <property type="evidence" value="ECO:0007669"/>
    <property type="project" value="TreeGrafter"/>
</dbReference>
<feature type="domain" description="Spaetzle" evidence="5">
    <location>
        <begin position="127"/>
        <end position="229"/>
    </location>
</feature>
<dbReference type="InterPro" id="IPR052444">
    <property type="entry name" value="Spz/Toll_ligand-like"/>
</dbReference>
<name>A0A1B6MT71_9HEMI</name>
<evidence type="ECO:0000256" key="2">
    <source>
        <dbReference type="ARBA" id="ARBA00023157"/>
    </source>
</evidence>
<dbReference type="SUPFAM" id="SSF57501">
    <property type="entry name" value="Cystine-knot cytokines"/>
    <property type="match status" value="1"/>
</dbReference>
<evidence type="ECO:0000313" key="6">
    <source>
        <dbReference type="EMBL" id="JAT39137.1"/>
    </source>
</evidence>
<dbReference type="GO" id="GO:0021556">
    <property type="term" value="P:central nervous system formation"/>
    <property type="evidence" value="ECO:0007669"/>
    <property type="project" value="TreeGrafter"/>
</dbReference>
<dbReference type="GO" id="GO:0005615">
    <property type="term" value="C:extracellular space"/>
    <property type="evidence" value="ECO:0007669"/>
    <property type="project" value="UniProtKB-ARBA"/>
</dbReference>
<evidence type="ECO:0000256" key="1">
    <source>
        <dbReference type="ARBA" id="ARBA00022729"/>
    </source>
</evidence>
<dbReference type="InterPro" id="IPR029034">
    <property type="entry name" value="Cystine-knot_cytokine"/>
</dbReference>
<keyword evidence="1 4" id="KW-0732">Signal</keyword>
<dbReference type="GO" id="GO:0045087">
    <property type="term" value="P:innate immune response"/>
    <property type="evidence" value="ECO:0007669"/>
    <property type="project" value="TreeGrafter"/>
</dbReference>
<accession>A0A1B6MT71</accession>
<dbReference type="EMBL" id="GEBQ01000840">
    <property type="protein sequence ID" value="JAT39137.1"/>
    <property type="molecule type" value="Transcribed_RNA"/>
</dbReference>
<dbReference type="Gene3D" id="2.10.90.10">
    <property type="entry name" value="Cystine-knot cytokines"/>
    <property type="match status" value="1"/>
</dbReference>
<gene>
    <name evidence="6" type="ORF">g.17945</name>
</gene>